<name>A0A1Q8CV13_9PSEU</name>
<proteinExistence type="predicted"/>
<keyword evidence="2" id="KW-1185">Reference proteome</keyword>
<comment type="caution">
    <text evidence="1">The sequence shown here is derived from an EMBL/GenBank/DDBJ whole genome shotgun (WGS) entry which is preliminary data.</text>
</comment>
<protein>
    <submittedName>
        <fullName evidence="1">Uncharacterized protein</fullName>
    </submittedName>
</protein>
<dbReference type="AlphaFoldDB" id="A0A1Q8CV13"/>
<organism evidence="1 2">
    <name type="scientific">Actinophytocola xanthii</name>
    <dbReference type="NCBI Taxonomy" id="1912961"/>
    <lineage>
        <taxon>Bacteria</taxon>
        <taxon>Bacillati</taxon>
        <taxon>Actinomycetota</taxon>
        <taxon>Actinomycetes</taxon>
        <taxon>Pseudonocardiales</taxon>
        <taxon>Pseudonocardiaceae</taxon>
    </lineage>
</organism>
<dbReference type="Proteomes" id="UP000185596">
    <property type="component" value="Unassembled WGS sequence"/>
</dbReference>
<sequence>MGALEQRCGTLLSWLRNGSPRGSTYLALDPARVHPRPSEQAFASRAHYFKVRVHEMRLSHRRRWFATYDPLVVTTTGFRYDGEPRTVPFTIGPALLHEHVSDVPGGFRFGDITVAGPHPYQGGVLEVTLVLYRLRADHAVRRLLSMVDSCSRLADVTASIGTHLKVASLVLDGLDHVLGLEESVPLLGHRIELDPVDGFTAGHHVLALEGELDPETLWVRDNRLLRGRTEDDARPVDDADYVLYSVAQDVERNDVEQLPWFRPLWARVVREAGVPSEDAWRGAKAHMAVLAEMLELSPDLTRDQARRLREELVVDLRHLHDRALELAELGPADENGEFGALRRHTVEILDL</sequence>
<dbReference type="EMBL" id="MSIE01000009">
    <property type="protein sequence ID" value="OLF18201.1"/>
    <property type="molecule type" value="Genomic_DNA"/>
</dbReference>
<reference evidence="1 2" key="1">
    <citation type="submission" date="2016-12" db="EMBL/GenBank/DDBJ databases">
        <title>The draft genome sequence of Actinophytocola sp. 11-183.</title>
        <authorList>
            <person name="Wang W."/>
            <person name="Yuan L."/>
        </authorList>
    </citation>
    <scope>NUCLEOTIDE SEQUENCE [LARGE SCALE GENOMIC DNA]</scope>
    <source>
        <strain evidence="1 2">11-183</strain>
    </source>
</reference>
<dbReference type="OrthoDB" id="5188244at2"/>
<evidence type="ECO:0000313" key="1">
    <source>
        <dbReference type="EMBL" id="OLF18201.1"/>
    </source>
</evidence>
<gene>
    <name evidence="1" type="ORF">BU204_07635</name>
</gene>
<accession>A0A1Q8CV13</accession>
<dbReference type="RefSeq" id="WP_075124872.1">
    <property type="nucleotide sequence ID" value="NZ_MSIE01000009.1"/>
</dbReference>
<evidence type="ECO:0000313" key="2">
    <source>
        <dbReference type="Proteomes" id="UP000185596"/>
    </source>
</evidence>
<dbReference type="STRING" id="1912961.BU204_07635"/>